<dbReference type="EMBL" id="CP000504">
    <property type="protein sequence ID" value="ABL87596.1"/>
    <property type="molecule type" value="Genomic_DNA"/>
</dbReference>
<organism evidence="1 2">
    <name type="scientific">Pyrobaculum islandicum (strain DSM 4184 / JCM 9189 / GEO3)</name>
    <dbReference type="NCBI Taxonomy" id="384616"/>
    <lineage>
        <taxon>Archaea</taxon>
        <taxon>Thermoproteota</taxon>
        <taxon>Thermoprotei</taxon>
        <taxon>Thermoproteales</taxon>
        <taxon>Thermoproteaceae</taxon>
        <taxon>Pyrobaculum</taxon>
    </lineage>
</organism>
<sequence length="137" mass="15193">MALRVRIRLRAGRREVETSALVNTGFESSAPDVAVPVEVARRLGLWPPKSARVVSADTGGGEVEMVYIEAGAEIEVEGRRASVNILVNPYIDEVLISDFLAGELGIVILDAKRGHWRFKDEETLRSSVEPQRWPRRG</sequence>
<dbReference type="eggNOG" id="arCOG04017">
    <property type="taxonomic scope" value="Archaea"/>
</dbReference>
<proteinExistence type="predicted"/>
<protein>
    <recommendedName>
        <fullName evidence="3">Clan AA aspartic protease, AF_0612 family</fullName>
    </recommendedName>
</protein>
<evidence type="ECO:0000313" key="2">
    <source>
        <dbReference type="Proteomes" id="UP000002595"/>
    </source>
</evidence>
<dbReference type="OrthoDB" id="25485at2157"/>
<name>A1RRL4_PYRIL</name>
<gene>
    <name evidence="1" type="ordered locus">Pisl_0418</name>
</gene>
<dbReference type="RefSeq" id="WP_011762173.1">
    <property type="nucleotide sequence ID" value="NC_008701.1"/>
</dbReference>
<accession>A1RRL4</accession>
<dbReference type="Proteomes" id="UP000002595">
    <property type="component" value="Chromosome"/>
</dbReference>
<dbReference type="GeneID" id="4618001"/>
<evidence type="ECO:0000313" key="1">
    <source>
        <dbReference type="EMBL" id="ABL87596.1"/>
    </source>
</evidence>
<dbReference type="KEGG" id="pis:Pisl_0418"/>
<dbReference type="HOGENOM" id="CLU_149114_0_0_2"/>
<evidence type="ECO:0008006" key="3">
    <source>
        <dbReference type="Google" id="ProtNLM"/>
    </source>
</evidence>
<dbReference type="AlphaFoldDB" id="A1RRL4"/>
<reference evidence="1" key="1">
    <citation type="submission" date="2006-12" db="EMBL/GenBank/DDBJ databases">
        <title>Complete sequence of Pyrobaculum islandicum DSM 4184.</title>
        <authorList>
            <person name="Copeland A."/>
            <person name="Lucas S."/>
            <person name="Lapidus A."/>
            <person name="Barry K."/>
            <person name="Detter J.C."/>
            <person name="Glavina del Rio T."/>
            <person name="Dalin E."/>
            <person name="Tice H."/>
            <person name="Pitluck S."/>
            <person name="Meincke L."/>
            <person name="Brettin T."/>
            <person name="Bruce D."/>
            <person name="Han C."/>
            <person name="Tapia R."/>
            <person name="Gilna P."/>
            <person name="Schmutz J."/>
            <person name="Larimer F."/>
            <person name="Land M."/>
            <person name="Hauser L."/>
            <person name="Kyrpides N."/>
            <person name="Mikhailova N."/>
            <person name="Cozen A.E."/>
            <person name="Fitz-Gibbon S.T."/>
            <person name="House C.H."/>
            <person name="Saltikov C."/>
            <person name="Lowe T."/>
            <person name="Richardson P."/>
        </authorList>
    </citation>
    <scope>NUCLEOTIDE SEQUENCE [LARGE SCALE GENOMIC DNA]</scope>
    <source>
        <strain evidence="1">DSM 4184</strain>
    </source>
</reference>
<keyword evidence="2" id="KW-1185">Reference proteome</keyword>